<evidence type="ECO:0000313" key="4">
    <source>
        <dbReference type="EMBL" id="CAA2992547.1"/>
    </source>
</evidence>
<dbReference type="GO" id="GO:0009451">
    <property type="term" value="P:RNA modification"/>
    <property type="evidence" value="ECO:0007669"/>
    <property type="project" value="InterPro"/>
</dbReference>
<sequence length="321" mass="36204">MMRDNVKPNCYTFPLILKACGKFFSSKECEEVHCVAVKSGFISNTCIGYVANSDLVLARRLFDLAPERDVALWIRMVSAYIECGDMIEAKRIFDVMPAKDLMSWNTLLHGYANNGDTKGCERLGALDLGKWVHAYVESVGYKQNVYVCNGLIDMYAKCGVVENAVYVFRNMDNKDLISWNMIINGLAVHDHGADALNLFNEMKTTREKLDRITSIGILCACSHMGLVDDGLNYFHSMINEYSIEPRIEHYGCVVDLLARAGLLEQAVELIRIVADCVLWTSLLAASRIHRKLTFAEMSLQKLIELDPKNPANYVMLSNIYE</sequence>
<dbReference type="InterPro" id="IPR011990">
    <property type="entry name" value="TPR-like_helical_dom_sf"/>
</dbReference>
<dbReference type="OrthoDB" id="185373at2759"/>
<feature type="repeat" description="PPR" evidence="3">
    <location>
        <begin position="144"/>
        <end position="178"/>
    </location>
</feature>
<dbReference type="PROSITE" id="PS51375">
    <property type="entry name" value="PPR"/>
    <property type="match status" value="2"/>
</dbReference>
<evidence type="ECO:0000256" key="1">
    <source>
        <dbReference type="ARBA" id="ARBA00022737"/>
    </source>
</evidence>
<dbReference type="EMBL" id="CACTIH010005438">
    <property type="protein sequence ID" value="CAA2992547.1"/>
    <property type="molecule type" value="Genomic_DNA"/>
</dbReference>
<organism evidence="4 5">
    <name type="scientific">Olea europaea subsp. europaea</name>
    <dbReference type="NCBI Taxonomy" id="158383"/>
    <lineage>
        <taxon>Eukaryota</taxon>
        <taxon>Viridiplantae</taxon>
        <taxon>Streptophyta</taxon>
        <taxon>Embryophyta</taxon>
        <taxon>Tracheophyta</taxon>
        <taxon>Spermatophyta</taxon>
        <taxon>Magnoliopsida</taxon>
        <taxon>eudicotyledons</taxon>
        <taxon>Gunneridae</taxon>
        <taxon>Pentapetalae</taxon>
        <taxon>asterids</taxon>
        <taxon>lamiids</taxon>
        <taxon>Lamiales</taxon>
        <taxon>Oleaceae</taxon>
        <taxon>Oleeae</taxon>
        <taxon>Olea</taxon>
    </lineage>
</organism>
<dbReference type="Gramene" id="OE9A097125T1">
    <property type="protein sequence ID" value="OE9A097125C1"/>
    <property type="gene ID" value="OE9A097125"/>
</dbReference>
<accession>A0A8S0SKP2</accession>
<dbReference type="Gene3D" id="1.25.40.10">
    <property type="entry name" value="Tetratricopeptide repeat domain"/>
    <property type="match status" value="2"/>
</dbReference>
<dbReference type="NCBIfam" id="TIGR00756">
    <property type="entry name" value="PPR"/>
    <property type="match status" value="2"/>
</dbReference>
<keyword evidence="1" id="KW-0677">Repeat</keyword>
<dbReference type="Pfam" id="PF01535">
    <property type="entry name" value="PPR"/>
    <property type="match status" value="5"/>
</dbReference>
<dbReference type="PANTHER" id="PTHR47926:SF371">
    <property type="entry name" value="TETRATRICOPEPTIDE REPEAT-LIKE SUPERFAMILY PROTEIN"/>
    <property type="match status" value="1"/>
</dbReference>
<dbReference type="InterPro" id="IPR046848">
    <property type="entry name" value="E_motif"/>
</dbReference>
<dbReference type="GO" id="GO:0003723">
    <property type="term" value="F:RNA binding"/>
    <property type="evidence" value="ECO:0007669"/>
    <property type="project" value="InterPro"/>
</dbReference>
<evidence type="ECO:0000256" key="2">
    <source>
        <dbReference type="ARBA" id="ARBA00061659"/>
    </source>
</evidence>
<dbReference type="InterPro" id="IPR002885">
    <property type="entry name" value="PPR_rpt"/>
</dbReference>
<reference evidence="4 5" key="1">
    <citation type="submission" date="2019-12" db="EMBL/GenBank/DDBJ databases">
        <authorList>
            <person name="Alioto T."/>
            <person name="Alioto T."/>
            <person name="Gomez Garrido J."/>
        </authorList>
    </citation>
    <scope>NUCLEOTIDE SEQUENCE [LARGE SCALE GENOMIC DNA]</scope>
</reference>
<keyword evidence="5" id="KW-1185">Reference proteome</keyword>
<comment type="caution">
    <text evidence="4">The sequence shown here is derived from an EMBL/GenBank/DDBJ whole genome shotgun (WGS) entry which is preliminary data.</text>
</comment>
<protein>
    <submittedName>
        <fullName evidence="4">Pentatricopeptide repeat-containing At3g29230-like</fullName>
    </submittedName>
</protein>
<evidence type="ECO:0000313" key="5">
    <source>
        <dbReference type="Proteomes" id="UP000594638"/>
    </source>
</evidence>
<dbReference type="InterPro" id="IPR046960">
    <property type="entry name" value="PPR_At4g14850-like_plant"/>
</dbReference>
<evidence type="ECO:0000256" key="3">
    <source>
        <dbReference type="PROSITE-ProRule" id="PRU00708"/>
    </source>
</evidence>
<proteinExistence type="inferred from homology"/>
<dbReference type="PANTHER" id="PTHR47926">
    <property type="entry name" value="PENTATRICOPEPTIDE REPEAT-CONTAINING PROTEIN"/>
    <property type="match status" value="1"/>
</dbReference>
<dbReference type="AlphaFoldDB" id="A0A8S0SKP2"/>
<comment type="similarity">
    <text evidence="2">Belongs to the PPR family. PCMP-E subfamily.</text>
</comment>
<feature type="repeat" description="PPR" evidence="3">
    <location>
        <begin position="69"/>
        <end position="103"/>
    </location>
</feature>
<dbReference type="Pfam" id="PF20431">
    <property type="entry name" value="E_motif"/>
    <property type="match status" value="1"/>
</dbReference>
<name>A0A8S0SKP2_OLEEU</name>
<dbReference type="Proteomes" id="UP000594638">
    <property type="component" value="Unassembled WGS sequence"/>
</dbReference>
<gene>
    <name evidence="4" type="ORF">OLEA9_A097125</name>
</gene>
<dbReference type="FunFam" id="1.25.40.10:FF:000212">
    <property type="entry name" value="Pentatricopeptide repeat-containing protein At2g03380, mitochondrial"/>
    <property type="match status" value="1"/>
</dbReference>